<dbReference type="OrthoDB" id="957162at2"/>
<dbReference type="EMBL" id="CP032869">
    <property type="protein sequence ID" value="AYL95007.1"/>
    <property type="molecule type" value="Genomic_DNA"/>
</dbReference>
<accession>A0A494VJ61</accession>
<dbReference type="RefSeq" id="WP_119408712.1">
    <property type="nucleotide sequence ID" value="NZ_CP032869.1"/>
</dbReference>
<name>A0A494VJ61_9SPHI</name>
<protein>
    <recommendedName>
        <fullName evidence="3">PIN domain-containing protein</fullName>
    </recommendedName>
</protein>
<dbReference type="KEGG" id="muh:HYN43_006715"/>
<gene>
    <name evidence="1" type="ORF">HYN43_006715</name>
</gene>
<dbReference type="AlphaFoldDB" id="A0A494VJ61"/>
<evidence type="ECO:0000313" key="1">
    <source>
        <dbReference type="EMBL" id="AYL95007.1"/>
    </source>
</evidence>
<sequence>MKKDIFIDNNAAIRFTNPPSDAYKELIQWLNTFSGTDDDAYLVISPKILGEYTASLGGSNKNNNMLFIIDKLTREGRLQKFSNNQIKEFHEQHFSNKILRKLSCNQKDRFHIPIILLSDRKMALIEDKAFLNDIINFPGYDVHAASNPDALNYK</sequence>
<reference evidence="1 2" key="1">
    <citation type="submission" date="2018-10" db="EMBL/GenBank/DDBJ databases">
        <title>Genome sequencing of Mucilaginibacter sp. HYN0043.</title>
        <authorList>
            <person name="Kim M."/>
            <person name="Yi H."/>
        </authorList>
    </citation>
    <scope>NUCLEOTIDE SEQUENCE [LARGE SCALE GENOMIC DNA]</scope>
    <source>
        <strain evidence="1 2">HYN0043</strain>
    </source>
</reference>
<proteinExistence type="predicted"/>
<evidence type="ECO:0008006" key="3">
    <source>
        <dbReference type="Google" id="ProtNLM"/>
    </source>
</evidence>
<evidence type="ECO:0000313" key="2">
    <source>
        <dbReference type="Proteomes" id="UP000270046"/>
    </source>
</evidence>
<dbReference type="Proteomes" id="UP000270046">
    <property type="component" value="Chromosome"/>
</dbReference>
<organism evidence="1 2">
    <name type="scientific">Mucilaginibacter celer</name>
    <dbReference type="NCBI Taxonomy" id="2305508"/>
    <lineage>
        <taxon>Bacteria</taxon>
        <taxon>Pseudomonadati</taxon>
        <taxon>Bacteroidota</taxon>
        <taxon>Sphingobacteriia</taxon>
        <taxon>Sphingobacteriales</taxon>
        <taxon>Sphingobacteriaceae</taxon>
        <taxon>Mucilaginibacter</taxon>
    </lineage>
</organism>
<keyword evidence="2" id="KW-1185">Reference proteome</keyword>